<evidence type="ECO:0000259" key="5">
    <source>
        <dbReference type="PROSITE" id="PS50126"/>
    </source>
</evidence>
<keyword evidence="7" id="KW-1185">Reference proteome</keyword>
<dbReference type="InterPro" id="IPR012340">
    <property type="entry name" value="NA-bd_OB-fold"/>
</dbReference>
<dbReference type="InterPro" id="IPR003029">
    <property type="entry name" value="S1_domain"/>
</dbReference>
<dbReference type="Gene3D" id="2.40.50.140">
    <property type="entry name" value="Nucleic acid-binding proteins"/>
    <property type="match status" value="1"/>
</dbReference>
<dbReference type="PANTHER" id="PTHR10724">
    <property type="entry name" value="30S RIBOSOMAL PROTEIN S1"/>
    <property type="match status" value="1"/>
</dbReference>
<dbReference type="Pfam" id="PF00575">
    <property type="entry name" value="S1"/>
    <property type="match status" value="1"/>
</dbReference>
<dbReference type="InterPro" id="IPR050437">
    <property type="entry name" value="Ribos_protein_bS1-like"/>
</dbReference>
<proteinExistence type="inferred from homology"/>
<reference evidence="6 7" key="1">
    <citation type="submission" date="2020-08" db="EMBL/GenBank/DDBJ databases">
        <title>Genome public.</title>
        <authorList>
            <person name="Liu C."/>
            <person name="Sun Q."/>
        </authorList>
    </citation>
    <scope>NUCLEOTIDE SEQUENCE [LARGE SCALE GENOMIC DNA]</scope>
    <source>
        <strain evidence="6 7">NSJ-26</strain>
    </source>
</reference>
<dbReference type="GO" id="GO:0005840">
    <property type="term" value="C:ribosome"/>
    <property type="evidence" value="ECO:0007669"/>
    <property type="project" value="UniProtKB-KW"/>
</dbReference>
<protein>
    <submittedName>
        <fullName evidence="6">S1 RNA-binding domain-containing protein</fullName>
    </submittedName>
</protein>
<dbReference type="GO" id="GO:0003735">
    <property type="term" value="F:structural constituent of ribosome"/>
    <property type="evidence" value="ECO:0007669"/>
    <property type="project" value="TreeGrafter"/>
</dbReference>
<dbReference type="AlphaFoldDB" id="A0A926F3J1"/>
<keyword evidence="3" id="KW-0687">Ribonucleoprotein</keyword>
<comment type="similarity">
    <text evidence="1">Belongs to the bacterial ribosomal protein bS1 family.</text>
</comment>
<sequence>MPVSVGEVVEGTVTGITNFGAFIQLPEGKSGLVHISEISHDYVEKVADYLKKNQKVKVKVLSISKDGKISLSIRQAKPKTKQPVELEWNNTEQVQRGLSFEDKLNQFMKDSSERMDQLKTRDSRRGNGMKSRKANYMDF</sequence>
<dbReference type="SMART" id="SM00316">
    <property type="entry name" value="S1"/>
    <property type="match status" value="1"/>
</dbReference>
<dbReference type="GO" id="GO:0006412">
    <property type="term" value="P:translation"/>
    <property type="evidence" value="ECO:0007669"/>
    <property type="project" value="TreeGrafter"/>
</dbReference>
<evidence type="ECO:0000313" key="7">
    <source>
        <dbReference type="Proteomes" id="UP000601522"/>
    </source>
</evidence>
<evidence type="ECO:0000256" key="2">
    <source>
        <dbReference type="ARBA" id="ARBA00022980"/>
    </source>
</evidence>
<feature type="compositionally biased region" description="Basic and acidic residues" evidence="4">
    <location>
        <begin position="109"/>
        <end position="125"/>
    </location>
</feature>
<dbReference type="PANTHER" id="PTHR10724:SF7">
    <property type="entry name" value="SMALL RIBOSOMAL SUBUNIT PROTEIN BS1C"/>
    <property type="match status" value="1"/>
</dbReference>
<dbReference type="RefSeq" id="WP_249324106.1">
    <property type="nucleotide sequence ID" value="NZ_JACRTK010000003.1"/>
</dbReference>
<dbReference type="Proteomes" id="UP000601522">
    <property type="component" value="Unassembled WGS sequence"/>
</dbReference>
<dbReference type="GO" id="GO:0003729">
    <property type="term" value="F:mRNA binding"/>
    <property type="evidence" value="ECO:0007669"/>
    <property type="project" value="TreeGrafter"/>
</dbReference>
<evidence type="ECO:0000256" key="3">
    <source>
        <dbReference type="ARBA" id="ARBA00023274"/>
    </source>
</evidence>
<name>A0A926F3J1_9FIRM</name>
<accession>A0A926F3J1</accession>
<keyword evidence="2" id="KW-0689">Ribosomal protein</keyword>
<feature type="region of interest" description="Disordered" evidence="4">
    <location>
        <begin position="109"/>
        <end position="139"/>
    </location>
</feature>
<evidence type="ECO:0000313" key="6">
    <source>
        <dbReference type="EMBL" id="MBC8591244.1"/>
    </source>
</evidence>
<feature type="domain" description="S1 motif" evidence="5">
    <location>
        <begin position="6"/>
        <end position="74"/>
    </location>
</feature>
<dbReference type="SUPFAM" id="SSF50249">
    <property type="entry name" value="Nucleic acid-binding proteins"/>
    <property type="match status" value="1"/>
</dbReference>
<dbReference type="PROSITE" id="PS50126">
    <property type="entry name" value="S1"/>
    <property type="match status" value="1"/>
</dbReference>
<evidence type="ECO:0000256" key="1">
    <source>
        <dbReference type="ARBA" id="ARBA00006767"/>
    </source>
</evidence>
<dbReference type="EMBL" id="JACRTK010000003">
    <property type="protein sequence ID" value="MBC8591244.1"/>
    <property type="molecule type" value="Genomic_DNA"/>
</dbReference>
<evidence type="ECO:0000256" key="4">
    <source>
        <dbReference type="SAM" id="MobiDB-lite"/>
    </source>
</evidence>
<comment type="caution">
    <text evidence="6">The sequence shown here is derived from an EMBL/GenBank/DDBJ whole genome shotgun (WGS) entry which is preliminary data.</text>
</comment>
<dbReference type="GO" id="GO:1990904">
    <property type="term" value="C:ribonucleoprotein complex"/>
    <property type="evidence" value="ECO:0007669"/>
    <property type="project" value="UniProtKB-KW"/>
</dbReference>
<gene>
    <name evidence="6" type="ORF">H8689_08980</name>
</gene>
<organism evidence="6 7">
    <name type="scientific">Wansuia hejianensis</name>
    <dbReference type="NCBI Taxonomy" id="2763667"/>
    <lineage>
        <taxon>Bacteria</taxon>
        <taxon>Bacillati</taxon>
        <taxon>Bacillota</taxon>
        <taxon>Clostridia</taxon>
        <taxon>Lachnospirales</taxon>
        <taxon>Lachnospiraceae</taxon>
        <taxon>Wansuia</taxon>
    </lineage>
</organism>